<evidence type="ECO:0000313" key="2">
    <source>
        <dbReference type="Proteomes" id="UP000188318"/>
    </source>
</evidence>
<dbReference type="Proteomes" id="UP000188318">
    <property type="component" value="Unassembled WGS sequence"/>
</dbReference>
<gene>
    <name evidence="1" type="ORF">ASPCADRAFT_7076</name>
</gene>
<organism evidence="1 2">
    <name type="scientific">Aspergillus carbonarius (strain ITEM 5010)</name>
    <dbReference type="NCBI Taxonomy" id="602072"/>
    <lineage>
        <taxon>Eukaryota</taxon>
        <taxon>Fungi</taxon>
        <taxon>Dikarya</taxon>
        <taxon>Ascomycota</taxon>
        <taxon>Pezizomycotina</taxon>
        <taxon>Eurotiomycetes</taxon>
        <taxon>Eurotiomycetidae</taxon>
        <taxon>Eurotiales</taxon>
        <taxon>Aspergillaceae</taxon>
        <taxon>Aspergillus</taxon>
        <taxon>Aspergillus subgen. Circumdati</taxon>
    </lineage>
</organism>
<sequence>MPVNIWTHKRALPWMIQGTPTPRSYIAAEAIQLSGTTLFRLPYLRWQDLVLLKHWWADIGSNAIRREQAAVDAWVLLQHYKMDPAWEEWQVGILLTAVDRVVECWEDVGKRAWYQVLHILSFVL</sequence>
<reference evidence="2" key="1">
    <citation type="journal article" date="2017" name="Genome Biol.">
        <title>Comparative genomics reveals high biological diversity and specific adaptations in the industrially and medically important fungal genus Aspergillus.</title>
        <authorList>
            <person name="de Vries R.P."/>
            <person name="Riley R."/>
            <person name="Wiebenga A."/>
            <person name="Aguilar-Osorio G."/>
            <person name="Amillis S."/>
            <person name="Uchima C.A."/>
            <person name="Anderluh G."/>
            <person name="Asadollahi M."/>
            <person name="Askin M."/>
            <person name="Barry K."/>
            <person name="Battaglia E."/>
            <person name="Bayram O."/>
            <person name="Benocci T."/>
            <person name="Braus-Stromeyer S.A."/>
            <person name="Caldana C."/>
            <person name="Canovas D."/>
            <person name="Cerqueira G.C."/>
            <person name="Chen F."/>
            <person name="Chen W."/>
            <person name="Choi C."/>
            <person name="Clum A."/>
            <person name="Dos Santos R.A."/>
            <person name="Damasio A.R."/>
            <person name="Diallinas G."/>
            <person name="Emri T."/>
            <person name="Fekete E."/>
            <person name="Flipphi M."/>
            <person name="Freyberg S."/>
            <person name="Gallo A."/>
            <person name="Gournas C."/>
            <person name="Habgood R."/>
            <person name="Hainaut M."/>
            <person name="Harispe M.L."/>
            <person name="Henrissat B."/>
            <person name="Hilden K.S."/>
            <person name="Hope R."/>
            <person name="Hossain A."/>
            <person name="Karabika E."/>
            <person name="Karaffa L."/>
            <person name="Karanyi Z."/>
            <person name="Krasevec N."/>
            <person name="Kuo A."/>
            <person name="Kusch H."/>
            <person name="LaButti K."/>
            <person name="Lagendijk E.L."/>
            <person name="Lapidus A."/>
            <person name="Levasseur A."/>
            <person name="Lindquist E."/>
            <person name="Lipzen A."/>
            <person name="Logrieco A.F."/>
            <person name="MacCabe A."/>
            <person name="Maekelae M.R."/>
            <person name="Malavazi I."/>
            <person name="Melin P."/>
            <person name="Meyer V."/>
            <person name="Mielnichuk N."/>
            <person name="Miskei M."/>
            <person name="Molnar A.P."/>
            <person name="Mule G."/>
            <person name="Ngan C.Y."/>
            <person name="Orejas M."/>
            <person name="Orosz E."/>
            <person name="Ouedraogo J.P."/>
            <person name="Overkamp K.M."/>
            <person name="Park H.-S."/>
            <person name="Perrone G."/>
            <person name="Piumi F."/>
            <person name="Punt P.J."/>
            <person name="Ram A.F."/>
            <person name="Ramon A."/>
            <person name="Rauscher S."/>
            <person name="Record E."/>
            <person name="Riano-Pachon D.M."/>
            <person name="Robert V."/>
            <person name="Roehrig J."/>
            <person name="Ruller R."/>
            <person name="Salamov A."/>
            <person name="Salih N.S."/>
            <person name="Samson R.A."/>
            <person name="Sandor E."/>
            <person name="Sanguinetti M."/>
            <person name="Schuetze T."/>
            <person name="Sepcic K."/>
            <person name="Shelest E."/>
            <person name="Sherlock G."/>
            <person name="Sophianopoulou V."/>
            <person name="Squina F.M."/>
            <person name="Sun H."/>
            <person name="Susca A."/>
            <person name="Todd R.B."/>
            <person name="Tsang A."/>
            <person name="Unkles S.E."/>
            <person name="van de Wiele N."/>
            <person name="van Rossen-Uffink D."/>
            <person name="Oliveira J.V."/>
            <person name="Vesth T.C."/>
            <person name="Visser J."/>
            <person name="Yu J.-H."/>
            <person name="Zhou M."/>
            <person name="Andersen M.R."/>
            <person name="Archer D.B."/>
            <person name="Baker S.E."/>
            <person name="Benoit I."/>
            <person name="Brakhage A.A."/>
            <person name="Braus G.H."/>
            <person name="Fischer R."/>
            <person name="Frisvad J.C."/>
            <person name="Goldman G.H."/>
            <person name="Houbraken J."/>
            <person name="Oakley B."/>
            <person name="Pocsi I."/>
            <person name="Scazzocchio C."/>
            <person name="Seiboth B."/>
            <person name="vanKuyk P.A."/>
            <person name="Wortman J."/>
            <person name="Dyer P.S."/>
            <person name="Grigoriev I.V."/>
        </authorList>
    </citation>
    <scope>NUCLEOTIDE SEQUENCE [LARGE SCALE GENOMIC DNA]</scope>
    <source>
        <strain evidence="2">ITEM 5010</strain>
    </source>
</reference>
<evidence type="ECO:0000313" key="1">
    <source>
        <dbReference type="EMBL" id="OOF94392.1"/>
    </source>
</evidence>
<proteinExistence type="predicted"/>
<keyword evidence="2" id="KW-1185">Reference proteome</keyword>
<name>A0A1R3RIS4_ASPC5</name>
<dbReference type="AlphaFoldDB" id="A0A1R3RIS4"/>
<dbReference type="VEuPathDB" id="FungiDB:ASPCADRAFT_7076"/>
<protein>
    <submittedName>
        <fullName evidence="1">Uncharacterized protein</fullName>
    </submittedName>
</protein>
<accession>A0A1R3RIS4</accession>
<dbReference type="EMBL" id="KV907502">
    <property type="protein sequence ID" value="OOF94392.1"/>
    <property type="molecule type" value="Genomic_DNA"/>
</dbReference>